<keyword evidence="3" id="KW-0203">Cytokinin biosynthesis</keyword>
<dbReference type="GO" id="GO:0008714">
    <property type="term" value="F:AMP nucleosidase activity"/>
    <property type="evidence" value="ECO:0007669"/>
    <property type="project" value="UniProtKB-EC"/>
</dbReference>
<dbReference type="PANTHER" id="PTHR31223">
    <property type="entry name" value="LOG FAMILY PROTEIN YJL055W"/>
    <property type="match status" value="1"/>
</dbReference>
<reference evidence="4 5" key="1">
    <citation type="journal article" date="2015" name="Sci. Rep.">
        <title>Unraveling adaptation of Pontibacter korlensis to radiation and infertility in desert through complete genome and comparative transcriptomic analysis.</title>
        <authorList>
            <person name="Dai J."/>
            <person name="Dai W."/>
            <person name="Qiu C."/>
            <person name="Yang Z."/>
            <person name="Zhang Y."/>
            <person name="Zhou M."/>
            <person name="Zhang L."/>
            <person name="Fang C."/>
            <person name="Gao Q."/>
            <person name="Yang Q."/>
            <person name="Li X."/>
            <person name="Wang Z."/>
            <person name="Wang Z."/>
            <person name="Jia Z."/>
            <person name="Chen X."/>
        </authorList>
    </citation>
    <scope>NUCLEOTIDE SEQUENCE [LARGE SCALE GENOMIC DNA]</scope>
    <source>
        <strain evidence="4 5">X14-1T</strain>
    </source>
</reference>
<name>A0A0E3UWA1_9BACT</name>
<dbReference type="Gene3D" id="3.40.50.450">
    <property type="match status" value="1"/>
</dbReference>
<dbReference type="Proteomes" id="UP000033109">
    <property type="component" value="Chromosome"/>
</dbReference>
<dbReference type="Pfam" id="PF03641">
    <property type="entry name" value="Lysine_decarbox"/>
    <property type="match status" value="1"/>
</dbReference>
<evidence type="ECO:0000313" key="4">
    <source>
        <dbReference type="EMBL" id="AKD02506.1"/>
    </source>
</evidence>
<dbReference type="NCBIfam" id="TIGR00730">
    <property type="entry name" value="Rossman fold protein, TIGR00730 family"/>
    <property type="match status" value="1"/>
</dbReference>
<dbReference type="SUPFAM" id="SSF102405">
    <property type="entry name" value="MCP/YpsA-like"/>
    <property type="match status" value="1"/>
</dbReference>
<dbReference type="STRING" id="400092.PKOR_04435"/>
<evidence type="ECO:0000313" key="5">
    <source>
        <dbReference type="Proteomes" id="UP000033109"/>
    </source>
</evidence>
<dbReference type="GO" id="GO:0009691">
    <property type="term" value="P:cytokinin biosynthetic process"/>
    <property type="evidence" value="ECO:0007669"/>
    <property type="project" value="UniProtKB-UniRule"/>
</dbReference>
<dbReference type="GO" id="GO:0005829">
    <property type="term" value="C:cytosol"/>
    <property type="evidence" value="ECO:0007669"/>
    <property type="project" value="TreeGrafter"/>
</dbReference>
<organism evidence="4 5">
    <name type="scientific">Pontibacter korlensis</name>
    <dbReference type="NCBI Taxonomy" id="400092"/>
    <lineage>
        <taxon>Bacteria</taxon>
        <taxon>Pseudomonadati</taxon>
        <taxon>Bacteroidota</taxon>
        <taxon>Cytophagia</taxon>
        <taxon>Cytophagales</taxon>
        <taxon>Hymenobacteraceae</taxon>
        <taxon>Pontibacter</taxon>
    </lineage>
</organism>
<dbReference type="RefSeq" id="WP_046309378.1">
    <property type="nucleotide sequence ID" value="NZ_CBCSCY010000016.1"/>
</dbReference>
<dbReference type="OrthoDB" id="9801098at2"/>
<dbReference type="InterPro" id="IPR031100">
    <property type="entry name" value="LOG_fam"/>
</dbReference>
<dbReference type="KEGG" id="pko:PKOR_04435"/>
<dbReference type="HOGENOM" id="CLU_058336_4_2_10"/>
<protein>
    <recommendedName>
        <fullName evidence="3">Cytokinin riboside 5'-monophosphate phosphoribohydrolase</fullName>
        <ecNumber evidence="3">3.2.2.n1</ecNumber>
    </recommendedName>
</protein>
<keyword evidence="5" id="KW-1185">Reference proteome</keyword>
<evidence type="ECO:0000256" key="2">
    <source>
        <dbReference type="ARBA" id="ARBA00006763"/>
    </source>
</evidence>
<evidence type="ECO:0000256" key="1">
    <source>
        <dbReference type="ARBA" id="ARBA00000274"/>
    </source>
</evidence>
<keyword evidence="3" id="KW-0378">Hydrolase</keyword>
<dbReference type="EC" id="3.2.2.n1" evidence="3"/>
<accession>A0A0E3UWA1</accession>
<evidence type="ECO:0000256" key="3">
    <source>
        <dbReference type="RuleBase" id="RU363015"/>
    </source>
</evidence>
<sequence length="193" mass="20990">MKSIAVFCGANTGTNPEYRDAATNLGQLMATKKIRLVFGGGKVGLMGAIADAVLAEGGEAVGVIPQSLVDREVAHTGLTEQYVVKTMHERKALMASKSDAFIAMPGGFGTLDEVNEIITWNQLGIIKKPVAFYNVNGYYNKFIDLITHGVEEGFIKPEYSDNLIVESDAKVLLQKITQYADAISEDWVDSERI</sequence>
<comment type="catalytic activity">
    <reaction evidence="1">
        <text>AMP + H2O = D-ribose 5-phosphate + adenine</text>
        <dbReference type="Rhea" id="RHEA:20129"/>
        <dbReference type="ChEBI" id="CHEBI:15377"/>
        <dbReference type="ChEBI" id="CHEBI:16708"/>
        <dbReference type="ChEBI" id="CHEBI:78346"/>
        <dbReference type="ChEBI" id="CHEBI:456215"/>
        <dbReference type="EC" id="3.2.2.4"/>
    </reaction>
</comment>
<dbReference type="AlphaFoldDB" id="A0A0E3UWA1"/>
<dbReference type="PANTHER" id="PTHR31223:SF70">
    <property type="entry name" value="LOG FAMILY PROTEIN YJL055W"/>
    <property type="match status" value="1"/>
</dbReference>
<dbReference type="EMBL" id="CP009621">
    <property type="protein sequence ID" value="AKD02506.1"/>
    <property type="molecule type" value="Genomic_DNA"/>
</dbReference>
<comment type="similarity">
    <text evidence="2 3">Belongs to the LOG family.</text>
</comment>
<dbReference type="InterPro" id="IPR005269">
    <property type="entry name" value="LOG"/>
</dbReference>
<dbReference type="PATRIC" id="fig|400092.3.peg.994"/>
<proteinExistence type="inferred from homology"/>
<gene>
    <name evidence="4" type="ORF">PKOR_04435</name>
</gene>